<keyword evidence="6" id="KW-1185">Reference proteome</keyword>
<evidence type="ECO:0000256" key="1">
    <source>
        <dbReference type="ARBA" id="ARBA00023587"/>
    </source>
</evidence>
<dbReference type="Pfam" id="PF03319">
    <property type="entry name" value="EutN_CcmL"/>
    <property type="match status" value="1"/>
</dbReference>
<evidence type="ECO:0000313" key="4">
    <source>
        <dbReference type="EMBL" id="MBS4188403.1"/>
    </source>
</evidence>
<evidence type="ECO:0000313" key="5">
    <source>
        <dbReference type="EMBL" id="MCH6266917.1"/>
    </source>
</evidence>
<organism evidence="4">
    <name type="scientific">Neobacillus citreus</name>
    <dbReference type="NCBI Taxonomy" id="2833578"/>
    <lineage>
        <taxon>Bacteria</taxon>
        <taxon>Bacillati</taxon>
        <taxon>Bacillota</taxon>
        <taxon>Bacilli</taxon>
        <taxon>Bacillales</taxon>
        <taxon>Bacillaceae</taxon>
        <taxon>Neobacillus</taxon>
    </lineage>
</organism>
<proteinExistence type="predicted"/>
<dbReference type="PROSITE" id="PS51932">
    <property type="entry name" value="BMV"/>
    <property type="match status" value="1"/>
</dbReference>
<dbReference type="SUPFAM" id="SSF159133">
    <property type="entry name" value="EutN/CcmL-like"/>
    <property type="match status" value="1"/>
</dbReference>
<keyword evidence="3" id="KW-1283">Bacterial microcompartment</keyword>
<evidence type="ECO:0000256" key="3">
    <source>
        <dbReference type="ARBA" id="ARBA00024446"/>
    </source>
</evidence>
<reference evidence="4" key="1">
    <citation type="submission" date="2021-05" db="EMBL/GenBank/DDBJ databases">
        <title>Novel Bacillus species.</title>
        <authorList>
            <person name="Liu G."/>
        </authorList>
    </citation>
    <scope>NUCLEOTIDE SEQUENCE</scope>
    <source>
        <strain evidence="4 6">FJAT-50051</strain>
    </source>
</reference>
<evidence type="ECO:0000256" key="2">
    <source>
        <dbReference type="ARBA" id="ARBA00023669"/>
    </source>
</evidence>
<dbReference type="InterPro" id="IPR004992">
    <property type="entry name" value="EutN_CcmL"/>
</dbReference>
<accession>A0A942TBE9</accession>
<dbReference type="PANTHER" id="PTHR36539">
    <property type="entry name" value="ETHANOLAMINE UTILIZATION PROTEIN EUTN"/>
    <property type="match status" value="1"/>
</dbReference>
<dbReference type="CDD" id="cd01614">
    <property type="entry name" value="EutN_CcmL"/>
    <property type="match status" value="1"/>
</dbReference>
<comment type="subcellular location">
    <subcellularLocation>
        <location evidence="1">Carboxysome</location>
    </subcellularLocation>
</comment>
<dbReference type="Gene3D" id="2.40.50.220">
    <property type="entry name" value="EutN/Ccml"/>
    <property type="match status" value="1"/>
</dbReference>
<dbReference type="PANTHER" id="PTHR36539:SF1">
    <property type="entry name" value="BACTERIAL MICROCOMPARTMENT SHELL VERTEX PROTEIN EUTN"/>
    <property type="match status" value="1"/>
</dbReference>
<dbReference type="InterPro" id="IPR036677">
    <property type="entry name" value="EutN_CcmL_sf"/>
</dbReference>
<dbReference type="GO" id="GO:0031470">
    <property type="term" value="C:carboxysome"/>
    <property type="evidence" value="ECO:0007669"/>
    <property type="project" value="UniProtKB-SubCell"/>
</dbReference>
<gene>
    <name evidence="5" type="ORF">KHB02_015450</name>
    <name evidence="4" type="ORF">KHB02_44425</name>
</gene>
<keyword evidence="2" id="KW-1282">Carboxysome</keyword>
<dbReference type="AlphaFoldDB" id="A0A942TBE9"/>
<protein>
    <submittedName>
        <fullName evidence="4">EutN/CcmL family microcompartment protein</fullName>
    </submittedName>
</protein>
<dbReference type="EMBL" id="JAGYPE010000012">
    <property type="protein sequence ID" value="MBS4188403.1"/>
    <property type="molecule type" value="Genomic_DNA"/>
</dbReference>
<comment type="caution">
    <text evidence="4">The sequence shown here is derived from an EMBL/GenBank/DDBJ whole genome shotgun (WGS) entry which is preliminary data.</text>
</comment>
<evidence type="ECO:0000313" key="6">
    <source>
        <dbReference type="Proteomes" id="UP000677265"/>
    </source>
</evidence>
<name>A0A942TBE9_9BACI</name>
<dbReference type="Proteomes" id="UP000677265">
    <property type="component" value="Unassembled WGS sequence"/>
</dbReference>
<dbReference type="EMBL" id="JAGYPE020000027">
    <property type="protein sequence ID" value="MCH6266917.1"/>
    <property type="molecule type" value="Genomic_DNA"/>
</dbReference>
<sequence>MILGKVMGSIWATQKEDGMSQLKLLIIEPINWKGEPAGAPIIAADRIGAGRGERVIVSRGSPARTIFSKNAPIDAVVVGIVDSLEVGEGEE</sequence>
<dbReference type="RefSeq" id="WP_213148208.1">
    <property type="nucleotide sequence ID" value="NZ_JAGYPE020000027.1"/>
</dbReference>